<name>A0ABC9WM03_GRUJA</name>
<evidence type="ECO:0000256" key="6">
    <source>
        <dbReference type="ARBA" id="ARBA00022989"/>
    </source>
</evidence>
<dbReference type="PROSITE" id="PS50853">
    <property type="entry name" value="FN3"/>
    <property type="match status" value="1"/>
</dbReference>
<evidence type="ECO:0000256" key="2">
    <source>
        <dbReference type="ARBA" id="ARBA00022553"/>
    </source>
</evidence>
<dbReference type="Gene3D" id="2.60.40.10">
    <property type="entry name" value="Immunoglobulins"/>
    <property type="match status" value="1"/>
</dbReference>
<dbReference type="Proteomes" id="UP001623348">
    <property type="component" value="Unassembled WGS sequence"/>
</dbReference>
<comment type="subcellular location">
    <subcellularLocation>
        <location evidence="1">Membrane</location>
        <topology evidence="1">Single-pass membrane protein</topology>
    </subcellularLocation>
</comment>
<protein>
    <submittedName>
        <fullName evidence="10">Ephrin type-A receptor 7</fullName>
    </submittedName>
</protein>
<evidence type="ECO:0000256" key="8">
    <source>
        <dbReference type="ARBA" id="ARBA00023170"/>
    </source>
</evidence>
<dbReference type="PANTHER" id="PTHR46877">
    <property type="entry name" value="EPH RECEPTOR A5"/>
    <property type="match status" value="1"/>
</dbReference>
<evidence type="ECO:0000259" key="9">
    <source>
        <dbReference type="PROSITE" id="PS50853"/>
    </source>
</evidence>
<evidence type="ECO:0000313" key="11">
    <source>
        <dbReference type="Proteomes" id="UP001623348"/>
    </source>
</evidence>
<dbReference type="InterPro" id="IPR013783">
    <property type="entry name" value="Ig-like_fold"/>
</dbReference>
<accession>A0ABC9WM03</accession>
<keyword evidence="11" id="KW-1185">Reference proteome</keyword>
<keyword evidence="4" id="KW-0547">Nucleotide-binding</keyword>
<evidence type="ECO:0000256" key="5">
    <source>
        <dbReference type="ARBA" id="ARBA00022840"/>
    </source>
</evidence>
<dbReference type="PRINTS" id="PR00014">
    <property type="entry name" value="FNTYPEIII"/>
</dbReference>
<proteinExistence type="predicted"/>
<evidence type="ECO:0000256" key="3">
    <source>
        <dbReference type="ARBA" id="ARBA00022692"/>
    </source>
</evidence>
<dbReference type="FunFam" id="2.60.40.10:FF:000045">
    <property type="entry name" value="Ephrin type-A receptor 5"/>
    <property type="match status" value="1"/>
</dbReference>
<keyword evidence="5" id="KW-0067">ATP-binding</keyword>
<sequence length="107" mass="12433">MKERVLQRSVELSWQEPEHPNGVITEYEIKYYEKDQRERTYSTVKTKSTSASINNLKPGTVYVFQIRAFTAAGYGNYSPRLDVATLEEATGSLHEKMLLEEQHRLYS</sequence>
<dbReference type="AlphaFoldDB" id="A0ABC9WM03"/>
<organism evidence="10 11">
    <name type="scientific">Grus japonensis</name>
    <name type="common">Japanese crane</name>
    <name type="synonym">Red-crowned crane</name>
    <dbReference type="NCBI Taxonomy" id="30415"/>
    <lineage>
        <taxon>Eukaryota</taxon>
        <taxon>Metazoa</taxon>
        <taxon>Chordata</taxon>
        <taxon>Craniata</taxon>
        <taxon>Vertebrata</taxon>
        <taxon>Euteleostomi</taxon>
        <taxon>Archelosauria</taxon>
        <taxon>Archosauria</taxon>
        <taxon>Dinosauria</taxon>
        <taxon>Saurischia</taxon>
        <taxon>Theropoda</taxon>
        <taxon>Coelurosauria</taxon>
        <taxon>Aves</taxon>
        <taxon>Neognathae</taxon>
        <taxon>Neoaves</taxon>
        <taxon>Gruiformes</taxon>
        <taxon>Gruidae</taxon>
        <taxon>Grus</taxon>
    </lineage>
</organism>
<evidence type="ECO:0000256" key="7">
    <source>
        <dbReference type="ARBA" id="ARBA00023136"/>
    </source>
</evidence>
<evidence type="ECO:0000256" key="4">
    <source>
        <dbReference type="ARBA" id="ARBA00022741"/>
    </source>
</evidence>
<evidence type="ECO:0000256" key="1">
    <source>
        <dbReference type="ARBA" id="ARBA00004167"/>
    </source>
</evidence>
<gene>
    <name evidence="10" type="ORF">GRJ2_001095400</name>
</gene>
<dbReference type="InterPro" id="IPR036116">
    <property type="entry name" value="FN3_sf"/>
</dbReference>
<keyword evidence="8 10" id="KW-0675">Receptor</keyword>
<dbReference type="SMART" id="SM00060">
    <property type="entry name" value="FN3"/>
    <property type="match status" value="1"/>
</dbReference>
<dbReference type="PANTHER" id="PTHR46877:SF9">
    <property type="entry name" value="EPHRIN TYPE-A RECEPTOR 7"/>
    <property type="match status" value="1"/>
</dbReference>
<dbReference type="InterPro" id="IPR050449">
    <property type="entry name" value="Ephrin_rcpt_TKs"/>
</dbReference>
<dbReference type="Pfam" id="PF00041">
    <property type="entry name" value="fn3"/>
    <property type="match status" value="1"/>
</dbReference>
<dbReference type="InterPro" id="IPR003961">
    <property type="entry name" value="FN3_dom"/>
</dbReference>
<dbReference type="SUPFAM" id="SSF49265">
    <property type="entry name" value="Fibronectin type III"/>
    <property type="match status" value="1"/>
</dbReference>
<dbReference type="CDD" id="cd00063">
    <property type="entry name" value="FN3"/>
    <property type="match status" value="1"/>
</dbReference>
<reference evidence="10 11" key="1">
    <citation type="submission" date="2024-06" db="EMBL/GenBank/DDBJ databases">
        <title>The draft genome of Grus japonensis, version 3.</title>
        <authorList>
            <person name="Nabeshima K."/>
            <person name="Suzuki S."/>
            <person name="Onuma M."/>
        </authorList>
    </citation>
    <scope>NUCLEOTIDE SEQUENCE [LARGE SCALE GENOMIC DNA]</scope>
    <source>
        <strain evidence="10 11">451A</strain>
    </source>
</reference>
<keyword evidence="3" id="KW-0812">Transmembrane</keyword>
<keyword evidence="2" id="KW-0597">Phosphoprotein</keyword>
<keyword evidence="6" id="KW-1133">Transmembrane helix</keyword>
<comment type="caution">
    <text evidence="10">The sequence shown here is derived from an EMBL/GenBank/DDBJ whole genome shotgun (WGS) entry which is preliminary data.</text>
</comment>
<feature type="domain" description="Fibronectin type-III" evidence="9">
    <location>
        <begin position="1"/>
        <end position="88"/>
    </location>
</feature>
<dbReference type="GO" id="GO:0005524">
    <property type="term" value="F:ATP binding"/>
    <property type="evidence" value="ECO:0007669"/>
    <property type="project" value="UniProtKB-KW"/>
</dbReference>
<dbReference type="EMBL" id="BAAFJT010000003">
    <property type="protein sequence ID" value="GAB0186301.1"/>
    <property type="molecule type" value="Genomic_DNA"/>
</dbReference>
<evidence type="ECO:0000313" key="10">
    <source>
        <dbReference type="EMBL" id="GAB0186301.1"/>
    </source>
</evidence>
<keyword evidence="7" id="KW-0472">Membrane</keyword>
<dbReference type="GO" id="GO:0016020">
    <property type="term" value="C:membrane"/>
    <property type="evidence" value="ECO:0007669"/>
    <property type="project" value="UniProtKB-SubCell"/>
</dbReference>